<dbReference type="Proteomes" id="UP000220639">
    <property type="component" value="Unassembled WGS sequence"/>
</dbReference>
<reference evidence="2" key="1">
    <citation type="submission" date="2017-08" db="EMBL/GenBank/DDBJ databases">
        <authorList>
            <person name="Brisse S."/>
        </authorList>
    </citation>
    <scope>NUCLEOTIDE SEQUENCE [LARGE SCALE GENOMIC DNA]</scope>
    <source>
        <strain evidence="2">06D021</strain>
    </source>
</reference>
<dbReference type="AlphaFoldDB" id="A0A285AV03"/>
<evidence type="ECO:0000313" key="2">
    <source>
        <dbReference type="Proteomes" id="UP000220639"/>
    </source>
</evidence>
<sequence length="80" mass="8767">MKTNDVHGAADGLPVNTLVIDTATARRFECVKERVRRLGFNNISDPEIIDAILSEITTADAAGIIIEYKLKNTKPLLSID</sequence>
<evidence type="ECO:0000313" key="1">
    <source>
        <dbReference type="EMBL" id="SNU32497.1"/>
    </source>
</evidence>
<name>A0A285AV03_9ENTR</name>
<dbReference type="EMBL" id="FZTC01000002">
    <property type="protein sequence ID" value="SNU32497.1"/>
    <property type="molecule type" value="Genomic_DNA"/>
</dbReference>
<gene>
    <name evidence="1" type="ORF">KOSB73_100011</name>
</gene>
<organism evidence="1 2">
    <name type="scientific">Klebsiella grimontii</name>
    <dbReference type="NCBI Taxonomy" id="2058152"/>
    <lineage>
        <taxon>Bacteria</taxon>
        <taxon>Pseudomonadati</taxon>
        <taxon>Pseudomonadota</taxon>
        <taxon>Gammaproteobacteria</taxon>
        <taxon>Enterobacterales</taxon>
        <taxon>Enterobacteriaceae</taxon>
        <taxon>Klebsiella/Raoultella group</taxon>
        <taxon>Klebsiella</taxon>
    </lineage>
</organism>
<accession>A0A285AV03</accession>
<dbReference type="RefSeq" id="WP_044352267.1">
    <property type="nucleotide sequence ID" value="NZ_CABGWT010000025.1"/>
</dbReference>
<protein>
    <submittedName>
        <fullName evidence="1">Uncharacterized protein</fullName>
    </submittedName>
</protein>
<proteinExistence type="predicted"/>